<feature type="signal peptide" evidence="5">
    <location>
        <begin position="1"/>
        <end position="21"/>
    </location>
</feature>
<keyword evidence="1" id="KW-0813">Transport</keyword>
<keyword evidence="4" id="KW-0408">Iron</keyword>
<keyword evidence="7" id="KW-1185">Reference proteome</keyword>
<evidence type="ECO:0000256" key="4">
    <source>
        <dbReference type="ARBA" id="ARBA00023004"/>
    </source>
</evidence>
<evidence type="ECO:0000256" key="3">
    <source>
        <dbReference type="ARBA" id="ARBA00022723"/>
    </source>
</evidence>
<gene>
    <name evidence="6" type="ORF">LJ739_15150</name>
</gene>
<dbReference type="InterPro" id="IPR001486">
    <property type="entry name" value="Hemoglobin_trunc"/>
</dbReference>
<evidence type="ECO:0000256" key="2">
    <source>
        <dbReference type="ARBA" id="ARBA00022617"/>
    </source>
</evidence>
<dbReference type="EMBL" id="JAJEWP010000005">
    <property type="protein sequence ID" value="MCC2617589.1"/>
    <property type="molecule type" value="Genomic_DNA"/>
</dbReference>
<keyword evidence="2" id="KW-0349">Heme</keyword>
<dbReference type="RefSeq" id="WP_229161864.1">
    <property type="nucleotide sequence ID" value="NZ_JAJEWP010000005.1"/>
</dbReference>
<dbReference type="Gene3D" id="1.10.490.10">
    <property type="entry name" value="Globins"/>
    <property type="match status" value="1"/>
</dbReference>
<evidence type="ECO:0000313" key="6">
    <source>
        <dbReference type="EMBL" id="MCC2617589.1"/>
    </source>
</evidence>
<evidence type="ECO:0000256" key="5">
    <source>
        <dbReference type="SAM" id="SignalP"/>
    </source>
</evidence>
<evidence type="ECO:0000256" key="1">
    <source>
        <dbReference type="ARBA" id="ARBA00022448"/>
    </source>
</evidence>
<dbReference type="PROSITE" id="PS51257">
    <property type="entry name" value="PROKAR_LIPOPROTEIN"/>
    <property type="match status" value="1"/>
</dbReference>
<dbReference type="InterPro" id="IPR012292">
    <property type="entry name" value="Globin/Proto"/>
</dbReference>
<dbReference type="InterPro" id="IPR009050">
    <property type="entry name" value="Globin-like_sf"/>
</dbReference>
<protein>
    <submittedName>
        <fullName evidence="6">Group 1 truncated hemoglobin</fullName>
    </submittedName>
</protein>
<feature type="chain" id="PRO_5047370336" evidence="5">
    <location>
        <begin position="22"/>
        <end position="137"/>
    </location>
</feature>
<comment type="caution">
    <text evidence="6">The sequence shown here is derived from an EMBL/GenBank/DDBJ whole genome shotgun (WGS) entry which is preliminary data.</text>
</comment>
<keyword evidence="5" id="KW-0732">Signal</keyword>
<reference evidence="6 7" key="1">
    <citation type="submission" date="2021-10" db="EMBL/GenBank/DDBJ databases">
        <title>Draft genome of Aestuariibacter halophilus JC2043.</title>
        <authorList>
            <person name="Emsley S.A."/>
            <person name="Pfannmuller K.M."/>
            <person name="Ushijima B."/>
            <person name="Saw J.H."/>
            <person name="Videau P."/>
        </authorList>
    </citation>
    <scope>NUCLEOTIDE SEQUENCE [LARGE SCALE GENOMIC DNA]</scope>
    <source>
        <strain evidence="6 7">JC2043</strain>
    </source>
</reference>
<name>A0ABS8GCR8_9ALTE</name>
<proteinExistence type="predicted"/>
<dbReference type="Proteomes" id="UP001520878">
    <property type="component" value="Unassembled WGS sequence"/>
</dbReference>
<sequence length="137" mass="15268">MKQLVGVLLAVLISACASNQASVYQQLGGEAKVAEIVDNFILEIGMDPIMLCYFEDSNIDRFRDKMQEHLCMLTGGGCTYTGDTMEQVHGGMKITEAHFNHGVDLFIRAMDKAGVPHRLQNQVLAQMAPTREDMIYR</sequence>
<dbReference type="Pfam" id="PF01152">
    <property type="entry name" value="Bac_globin"/>
    <property type="match status" value="1"/>
</dbReference>
<keyword evidence="3" id="KW-0479">Metal-binding</keyword>
<accession>A0ABS8GCR8</accession>
<evidence type="ECO:0000313" key="7">
    <source>
        <dbReference type="Proteomes" id="UP001520878"/>
    </source>
</evidence>
<dbReference type="SUPFAM" id="SSF46458">
    <property type="entry name" value="Globin-like"/>
    <property type="match status" value="1"/>
</dbReference>
<organism evidence="6 7">
    <name type="scientific">Fluctibacter halophilus</name>
    <dbReference type="NCBI Taxonomy" id="226011"/>
    <lineage>
        <taxon>Bacteria</taxon>
        <taxon>Pseudomonadati</taxon>
        <taxon>Pseudomonadota</taxon>
        <taxon>Gammaproteobacteria</taxon>
        <taxon>Alteromonadales</taxon>
        <taxon>Alteromonadaceae</taxon>
        <taxon>Fluctibacter</taxon>
    </lineage>
</organism>
<dbReference type="CDD" id="cd00454">
    <property type="entry name" value="TrHb1_N"/>
    <property type="match status" value="1"/>
</dbReference>